<evidence type="ECO:0000256" key="7">
    <source>
        <dbReference type="ARBA" id="ARBA00023242"/>
    </source>
</evidence>
<dbReference type="GO" id="GO:0005643">
    <property type="term" value="C:nuclear pore"/>
    <property type="evidence" value="ECO:0007669"/>
    <property type="project" value="UniProtKB-SubCell"/>
</dbReference>
<evidence type="ECO:0000256" key="8">
    <source>
        <dbReference type="SAM" id="MobiDB-lite"/>
    </source>
</evidence>
<keyword evidence="10" id="KW-1185">Reference proteome</keyword>
<organism evidence="9 10">
    <name type="scientific">Pseudoatta argentina</name>
    <dbReference type="NCBI Taxonomy" id="621737"/>
    <lineage>
        <taxon>Eukaryota</taxon>
        <taxon>Metazoa</taxon>
        <taxon>Ecdysozoa</taxon>
        <taxon>Arthropoda</taxon>
        <taxon>Hexapoda</taxon>
        <taxon>Insecta</taxon>
        <taxon>Pterygota</taxon>
        <taxon>Neoptera</taxon>
        <taxon>Endopterygota</taxon>
        <taxon>Hymenoptera</taxon>
        <taxon>Apocrita</taxon>
        <taxon>Aculeata</taxon>
        <taxon>Formicoidea</taxon>
        <taxon>Formicidae</taxon>
        <taxon>Myrmicinae</taxon>
        <taxon>Pseudoatta</taxon>
    </lineage>
</organism>
<comment type="caution">
    <text evidence="9">The sequence shown here is derived from an EMBL/GenBank/DDBJ whole genome shotgun (WGS) entry which is preliminary data.</text>
</comment>
<evidence type="ECO:0000256" key="2">
    <source>
        <dbReference type="ARBA" id="ARBA00022448"/>
    </source>
</evidence>
<name>A0A836F7F8_9HYME</name>
<reference evidence="9" key="1">
    <citation type="submission" date="2020-02" db="EMBL/GenBank/DDBJ databases">
        <title>Relaxed selection underlies rapid genomic changes in the transitions from sociality to social parasitism in ants.</title>
        <authorList>
            <person name="Bi X."/>
        </authorList>
    </citation>
    <scope>NUCLEOTIDE SEQUENCE</scope>
    <source>
        <strain evidence="9">BGI-DK2014c</strain>
        <tissue evidence="9">Whole body</tissue>
    </source>
</reference>
<keyword evidence="5" id="KW-0811">Translocation</keyword>
<keyword evidence="3" id="KW-0509">mRNA transport</keyword>
<dbReference type="AlphaFoldDB" id="A0A836F7F8"/>
<dbReference type="GO" id="GO:0015031">
    <property type="term" value="P:protein transport"/>
    <property type="evidence" value="ECO:0007669"/>
    <property type="project" value="UniProtKB-KW"/>
</dbReference>
<evidence type="ECO:0000313" key="9">
    <source>
        <dbReference type="EMBL" id="KAG5319370.1"/>
    </source>
</evidence>
<evidence type="ECO:0000256" key="5">
    <source>
        <dbReference type="ARBA" id="ARBA00023010"/>
    </source>
</evidence>
<feature type="non-terminal residue" evidence="9">
    <location>
        <position position="1"/>
    </location>
</feature>
<dbReference type="PANTHER" id="PTHR13437:SF2">
    <property type="entry name" value="NUCLEOPORIN P58_P45"/>
    <property type="match status" value="1"/>
</dbReference>
<accession>A0A836F7F8</accession>
<comment type="subcellular location">
    <subcellularLocation>
        <location evidence="1">Nucleus</location>
        <location evidence="1">Nuclear pore complex</location>
    </subcellularLocation>
</comment>
<feature type="region of interest" description="Disordered" evidence="8">
    <location>
        <begin position="496"/>
        <end position="518"/>
    </location>
</feature>
<dbReference type="Gene3D" id="6.10.140.1350">
    <property type="match status" value="1"/>
</dbReference>
<keyword evidence="2" id="KW-0813">Transport</keyword>
<dbReference type="GO" id="GO:0008139">
    <property type="term" value="F:nuclear localization sequence binding"/>
    <property type="evidence" value="ECO:0007669"/>
    <property type="project" value="InterPro"/>
</dbReference>
<dbReference type="EMBL" id="JAANIA010001745">
    <property type="protein sequence ID" value="KAG5319370.1"/>
    <property type="molecule type" value="Genomic_DNA"/>
</dbReference>
<dbReference type="GO" id="GO:0017056">
    <property type="term" value="F:structural constituent of nuclear pore"/>
    <property type="evidence" value="ECO:0007669"/>
    <property type="project" value="InterPro"/>
</dbReference>
<keyword evidence="7" id="KW-0539">Nucleus</keyword>
<dbReference type="InterPro" id="IPR024882">
    <property type="entry name" value="NUP58/p45/49"/>
</dbReference>
<feature type="non-terminal residue" evidence="9">
    <location>
        <position position="518"/>
    </location>
</feature>
<sequence>MAFTFGSPAVTSASTGFGFAAQTPATGFGLTNTSFGTPTTTSGPLTFGALSTPTTSIGLNFGFGTPAISTPAQCSNLLLGSNTATTMTTAPSLFPIPTTSTPLFTGLSFGTPATTNTLTFGATSNTTATGSSTFGTATTNTPLFGSGTGSTLLGSKPTTVLSTTTTSKGLGGLDVSVNNKGLSQGNSSSTAAKENLLPNELMQTIDKFKEFVKMQKGLSSDIARGSARPLNRCAEDTASLMEMLSTLSGSVQRDRSSADKLKQDTARALQSAEIAQRTHDTPAGLQYENNMPLQFFMELAESFEQDLMLFRSQIETTEKHIQTMMAPRTLTPQELTATMSKLHESLVAVAGRLQSVHAKVQQQKEQYLNFRKYLLKDNTNVFDSIKVNNKSNRSSIGKITSGPTPFGPGNFTCISNYFEYCRFLKTRLMLTGNKNFLSSTTLNSNRPASYETRNPLVWESSTPVPSATNIAIGSSTKPPTASLNFNAPINLTSPLPVNGTSSNFQLQKPPVGNKRGKH</sequence>
<protein>
    <submittedName>
        <fullName evidence="9">NUP58 protein</fullName>
    </submittedName>
</protein>
<proteinExistence type="predicted"/>
<evidence type="ECO:0000256" key="1">
    <source>
        <dbReference type="ARBA" id="ARBA00004567"/>
    </source>
</evidence>
<evidence type="ECO:0000256" key="3">
    <source>
        <dbReference type="ARBA" id="ARBA00022816"/>
    </source>
</evidence>
<evidence type="ECO:0000256" key="6">
    <source>
        <dbReference type="ARBA" id="ARBA00023132"/>
    </source>
</evidence>
<feature type="compositionally biased region" description="Polar residues" evidence="8">
    <location>
        <begin position="496"/>
        <end position="506"/>
    </location>
</feature>
<keyword evidence="4" id="KW-0653">Protein transport</keyword>
<evidence type="ECO:0000313" key="10">
    <source>
        <dbReference type="Proteomes" id="UP000668214"/>
    </source>
</evidence>
<gene>
    <name evidence="9" type="primary">Nup58</name>
    <name evidence="9" type="ORF">G6Z78_0009198</name>
</gene>
<evidence type="ECO:0000256" key="4">
    <source>
        <dbReference type="ARBA" id="ARBA00022927"/>
    </source>
</evidence>
<dbReference type="Proteomes" id="UP000668214">
    <property type="component" value="Unassembled WGS sequence"/>
</dbReference>
<dbReference type="PANTHER" id="PTHR13437">
    <property type="entry name" value="NUCLEOPORIN P58/P45 NUCLEOPORIN-LIKE PROTEIN 1"/>
    <property type="match status" value="1"/>
</dbReference>
<dbReference type="Pfam" id="PF15967">
    <property type="entry name" value="Nucleoporin_FG2"/>
    <property type="match status" value="1"/>
</dbReference>
<keyword evidence="6" id="KW-0906">Nuclear pore complex</keyword>
<dbReference type="GO" id="GO:0051028">
    <property type="term" value="P:mRNA transport"/>
    <property type="evidence" value="ECO:0007669"/>
    <property type="project" value="UniProtKB-KW"/>
</dbReference>